<evidence type="ECO:0000313" key="2">
    <source>
        <dbReference type="EMBL" id="UUX51326.1"/>
    </source>
</evidence>
<evidence type="ECO:0000256" key="1">
    <source>
        <dbReference type="SAM" id="MobiDB-lite"/>
    </source>
</evidence>
<name>A0A9J7AW31_9PROT</name>
<dbReference type="KEGG" id="naci:NUH88_06425"/>
<organism evidence="2 3">
    <name type="scientific">Nisaea acidiphila</name>
    <dbReference type="NCBI Taxonomy" id="1862145"/>
    <lineage>
        <taxon>Bacteria</taxon>
        <taxon>Pseudomonadati</taxon>
        <taxon>Pseudomonadota</taxon>
        <taxon>Alphaproteobacteria</taxon>
        <taxon>Rhodospirillales</taxon>
        <taxon>Thalassobaculaceae</taxon>
        <taxon>Nisaea</taxon>
    </lineage>
</organism>
<sequence>MFGLNETRTVEDDAAIRRIHTLAPAVNGAISQIKKRAACGQVESCEASAKSLKDAIRSAKLPENYTDEANAAIDALMLEAFMKATSVAARAAIEAGLEDEVERRAMKIREARVKLAGAIRYKAPEDFRRKCEMMLETALFSGGVRAKGPTRAKPGGSMLESAAVA</sequence>
<protein>
    <submittedName>
        <fullName evidence="2">Uncharacterized protein</fullName>
    </submittedName>
</protein>
<proteinExistence type="predicted"/>
<keyword evidence="3" id="KW-1185">Reference proteome</keyword>
<dbReference type="RefSeq" id="WP_257770751.1">
    <property type="nucleotide sequence ID" value="NZ_CP102480.1"/>
</dbReference>
<feature type="region of interest" description="Disordered" evidence="1">
    <location>
        <begin position="146"/>
        <end position="165"/>
    </location>
</feature>
<dbReference type="EMBL" id="CP102480">
    <property type="protein sequence ID" value="UUX51326.1"/>
    <property type="molecule type" value="Genomic_DNA"/>
</dbReference>
<reference evidence="2" key="1">
    <citation type="submission" date="2022-08" db="EMBL/GenBank/DDBJ databases">
        <title>Nisaea acidiphila sp. nov., isolated from a marine algal debris and emended description of the genus Nisaea Urios et al. 2008.</title>
        <authorList>
            <person name="Kwon K."/>
        </authorList>
    </citation>
    <scope>NUCLEOTIDE SEQUENCE</scope>
    <source>
        <strain evidence="2">MEBiC11861</strain>
    </source>
</reference>
<dbReference type="AlphaFoldDB" id="A0A9J7AW31"/>
<gene>
    <name evidence="2" type="ORF">NUH88_06425</name>
</gene>
<dbReference type="Proteomes" id="UP001060336">
    <property type="component" value="Chromosome"/>
</dbReference>
<evidence type="ECO:0000313" key="3">
    <source>
        <dbReference type="Proteomes" id="UP001060336"/>
    </source>
</evidence>
<accession>A0A9J7AW31</accession>